<evidence type="ECO:0000313" key="2">
    <source>
        <dbReference type="EMBL" id="GMH95482.1"/>
    </source>
</evidence>
<dbReference type="AlphaFoldDB" id="A0A9W7BXF6"/>
<gene>
    <name evidence="2" type="ORF">TrVE_jg9152</name>
</gene>
<name>A0A9W7BXF6_9STRA</name>
<organism evidence="2 3">
    <name type="scientific">Triparma verrucosa</name>
    <dbReference type="NCBI Taxonomy" id="1606542"/>
    <lineage>
        <taxon>Eukaryota</taxon>
        <taxon>Sar</taxon>
        <taxon>Stramenopiles</taxon>
        <taxon>Ochrophyta</taxon>
        <taxon>Bolidophyceae</taxon>
        <taxon>Parmales</taxon>
        <taxon>Triparmaceae</taxon>
        <taxon>Triparma</taxon>
    </lineage>
</organism>
<evidence type="ECO:0000313" key="3">
    <source>
        <dbReference type="Proteomes" id="UP001165160"/>
    </source>
</evidence>
<reference evidence="3" key="1">
    <citation type="journal article" date="2023" name="Commun. Biol.">
        <title>Genome analysis of Parmales, the sister group of diatoms, reveals the evolutionary specialization of diatoms from phago-mixotrophs to photoautotrophs.</title>
        <authorList>
            <person name="Ban H."/>
            <person name="Sato S."/>
            <person name="Yoshikawa S."/>
            <person name="Yamada K."/>
            <person name="Nakamura Y."/>
            <person name="Ichinomiya M."/>
            <person name="Sato N."/>
            <person name="Blanc-Mathieu R."/>
            <person name="Endo H."/>
            <person name="Kuwata A."/>
            <person name="Ogata H."/>
        </authorList>
    </citation>
    <scope>NUCLEOTIDE SEQUENCE [LARGE SCALE GENOMIC DNA]</scope>
    <source>
        <strain evidence="3">NIES 3699</strain>
    </source>
</reference>
<feature type="compositionally biased region" description="Basic and acidic residues" evidence="1">
    <location>
        <begin position="31"/>
        <end position="46"/>
    </location>
</feature>
<dbReference type="Proteomes" id="UP001165160">
    <property type="component" value="Unassembled WGS sequence"/>
</dbReference>
<keyword evidence="3" id="KW-1185">Reference proteome</keyword>
<dbReference type="EMBL" id="BRXX01000168">
    <property type="protein sequence ID" value="GMH95482.1"/>
    <property type="molecule type" value="Genomic_DNA"/>
</dbReference>
<protein>
    <submittedName>
        <fullName evidence="2">Uncharacterized protein</fullName>
    </submittedName>
</protein>
<feature type="region of interest" description="Disordered" evidence="1">
    <location>
        <begin position="1"/>
        <end position="48"/>
    </location>
</feature>
<comment type="caution">
    <text evidence="2">The sequence shown here is derived from an EMBL/GenBank/DDBJ whole genome shotgun (WGS) entry which is preliminary data.</text>
</comment>
<sequence length="164" mass="19091">MVQTDAPSDGGRKNKRGRPKGSTNKASRNPNSKEDERKAKHSREEMLLTGNSEISRLADYYRSEKLEPGYWYVDPAFEYREETLTIWCASDFLNHPKFKHEISRKVRRMPTLPRIKLIDCEKKMLKFNEKMEGLLRNIGGVKNKNVIAPKTKVKRASKKPTKLR</sequence>
<accession>A0A9W7BXF6</accession>
<evidence type="ECO:0000256" key="1">
    <source>
        <dbReference type="SAM" id="MobiDB-lite"/>
    </source>
</evidence>
<proteinExistence type="predicted"/>